<dbReference type="KEGG" id="aup:AsAng_0046420"/>
<dbReference type="EMBL" id="AP026867">
    <property type="protein sequence ID" value="BDS13879.1"/>
    <property type="molecule type" value="Genomic_DNA"/>
</dbReference>
<evidence type="ECO:0008006" key="5">
    <source>
        <dbReference type="Google" id="ProtNLM"/>
    </source>
</evidence>
<evidence type="ECO:0000259" key="1">
    <source>
        <dbReference type="Pfam" id="PF12081"/>
    </source>
</evidence>
<accession>A0A915YIZ4</accession>
<evidence type="ECO:0000259" key="2">
    <source>
        <dbReference type="Pfam" id="PF21601"/>
    </source>
</evidence>
<name>A0A915YIZ4_9BACT</name>
<evidence type="ECO:0000313" key="4">
    <source>
        <dbReference type="Proteomes" id="UP001060919"/>
    </source>
</evidence>
<dbReference type="RefSeq" id="WP_264789128.1">
    <property type="nucleotide sequence ID" value="NZ_AP026867.1"/>
</dbReference>
<dbReference type="Pfam" id="PF12081">
    <property type="entry name" value="GldM_1st"/>
    <property type="match status" value="1"/>
</dbReference>
<dbReference type="Pfam" id="PF21601">
    <property type="entry name" value="GldM_2nd"/>
    <property type="match status" value="1"/>
</dbReference>
<protein>
    <recommendedName>
        <fullName evidence="5">Lipoprotein</fullName>
    </recommendedName>
</protein>
<evidence type="ECO:0000313" key="3">
    <source>
        <dbReference type="EMBL" id="BDS13879.1"/>
    </source>
</evidence>
<feature type="domain" description="Gliding motility-associated protein GldM first immunoglobulin-like" evidence="2">
    <location>
        <begin position="257"/>
        <end position="350"/>
    </location>
</feature>
<sequence>MLLSPFRWVVIVFGFSVLTISCEQNNFADNAIAEFFGLDERLKQSNRLITYSTDNTIYHMREMSYEHPKYQFLVDQTIVLRALTDTFCRQIDELREFMVMESGGFYTPKEASALGIPTLEGKPKGVNNKKIINAIFLTGYKGKAPQGEILRSRIEKLKDAYLLLVEQFWKDGGIKGTVFAVSDRKKVLLEALEMELALSTKNAYPLTSKVQDWANFTFQQQSIASVYPLLRAIQNQAKLSEAAVVNFMASKMTVGCTYDAYELFEQPMKRTIVLGESYETEFFLGQYASQANFTVSIQGQTIKSKNGKAIYKTIPKKVGEQNYTARVAVTNSLTGETESFIKEFTYEVIQPH</sequence>
<dbReference type="InterPro" id="IPR022720">
    <property type="entry name" value="Motility-assoc_prot_GldM_N"/>
</dbReference>
<dbReference type="Proteomes" id="UP001060919">
    <property type="component" value="Chromosome"/>
</dbReference>
<proteinExistence type="predicted"/>
<feature type="domain" description="Gliding motility-associated protein GldM N-terminal" evidence="1">
    <location>
        <begin position="33"/>
        <end position="250"/>
    </location>
</feature>
<keyword evidence="4" id="KW-1185">Reference proteome</keyword>
<dbReference type="PROSITE" id="PS51257">
    <property type="entry name" value="PROKAR_LIPOPROTEIN"/>
    <property type="match status" value="1"/>
</dbReference>
<organism evidence="3 4">
    <name type="scientific">Aureispira anguillae</name>
    <dbReference type="NCBI Taxonomy" id="2864201"/>
    <lineage>
        <taxon>Bacteria</taxon>
        <taxon>Pseudomonadati</taxon>
        <taxon>Bacteroidota</taxon>
        <taxon>Saprospiria</taxon>
        <taxon>Saprospirales</taxon>
        <taxon>Saprospiraceae</taxon>
        <taxon>Aureispira</taxon>
    </lineage>
</organism>
<gene>
    <name evidence="3" type="ORF">AsAng_0046420</name>
</gene>
<dbReference type="AlphaFoldDB" id="A0A915YIZ4"/>
<dbReference type="InterPro" id="IPR048405">
    <property type="entry name" value="GldM_Ig-like-1"/>
</dbReference>
<reference evidence="3" key="1">
    <citation type="submission" date="2022-09" db="EMBL/GenBank/DDBJ databases">
        <title>Aureispira anguillicida sp. nov., isolated from Leptocephalus of Japanese eel Anguilla japonica.</title>
        <authorList>
            <person name="Yuasa K."/>
            <person name="Mekata T."/>
            <person name="Ikunari K."/>
        </authorList>
    </citation>
    <scope>NUCLEOTIDE SEQUENCE</scope>
    <source>
        <strain evidence="3">EL160426</strain>
    </source>
</reference>